<reference evidence="9" key="3">
    <citation type="submission" date="2022-09" db="EMBL/GenBank/DDBJ databases">
        <title>Intensive care unit water sources are persistently colonized with multi-drug resistant bacteria and are the site of extensive horizontal gene transfer of antibiotic resistance genes.</title>
        <authorList>
            <person name="Diorio-Toth L."/>
        </authorList>
    </citation>
    <scope>NUCLEOTIDE SEQUENCE</scope>
    <source>
        <strain evidence="10">GD03864</strain>
        <strain evidence="9">GD04147</strain>
    </source>
</reference>
<evidence type="ECO:0000313" key="8">
    <source>
        <dbReference type="EMBL" id="AHY44869.1"/>
    </source>
</evidence>
<dbReference type="EMBL" id="PPXG01000003">
    <property type="protein sequence ID" value="POH83098.1"/>
    <property type="molecule type" value="Genomic_DNA"/>
</dbReference>
<keyword evidence="3" id="KW-1003">Cell membrane</keyword>
<dbReference type="GO" id="GO:0009306">
    <property type="term" value="P:protein secretion"/>
    <property type="evidence" value="ECO:0007669"/>
    <property type="project" value="InterPro"/>
</dbReference>
<dbReference type="InterPro" id="IPR002191">
    <property type="entry name" value="Bac_export_3"/>
</dbReference>
<dbReference type="EMBL" id="POUN01000006">
    <property type="protein sequence ID" value="PNF79006.1"/>
    <property type="molecule type" value="Genomic_DNA"/>
</dbReference>
<dbReference type="PIRSF" id="PIRSF004669">
    <property type="entry name" value="FliQ"/>
    <property type="match status" value="1"/>
</dbReference>
<dbReference type="KEGG" id="pstu:UIB01_21270"/>
<evidence type="ECO:0000256" key="1">
    <source>
        <dbReference type="ARBA" id="ARBA00004651"/>
    </source>
</evidence>
<keyword evidence="4 7" id="KW-0812">Transmembrane</keyword>
<dbReference type="PATRIC" id="fig|316.105.peg.175"/>
<name>A0A023WYI0_STUST</name>
<keyword evidence="5 7" id="KW-1133">Transmembrane helix</keyword>
<accession>A0A023WYI0</accession>
<evidence type="ECO:0000256" key="7">
    <source>
        <dbReference type="SAM" id="Phobius"/>
    </source>
</evidence>
<evidence type="ECO:0000313" key="14">
    <source>
        <dbReference type="Proteomes" id="UP000025238"/>
    </source>
</evidence>
<evidence type="ECO:0000313" key="11">
    <source>
        <dbReference type="EMBL" id="PNF79006.1"/>
    </source>
</evidence>
<feature type="transmembrane region" description="Helical" evidence="7">
    <location>
        <begin position="14"/>
        <end position="40"/>
    </location>
</feature>
<dbReference type="Proteomes" id="UP000237068">
    <property type="component" value="Unassembled WGS sequence"/>
</dbReference>
<evidence type="ECO:0000313" key="16">
    <source>
        <dbReference type="Proteomes" id="UP000236023"/>
    </source>
</evidence>
<keyword evidence="8" id="KW-0282">Flagellum</keyword>
<dbReference type="PRINTS" id="PR00952">
    <property type="entry name" value="TYPE3IMQPROT"/>
</dbReference>
<evidence type="ECO:0000256" key="5">
    <source>
        <dbReference type="ARBA" id="ARBA00022989"/>
    </source>
</evidence>
<evidence type="ECO:0000313" key="15">
    <source>
        <dbReference type="Proteomes" id="UP000235925"/>
    </source>
</evidence>
<gene>
    <name evidence="13" type="ORF">CXK91_07630</name>
    <name evidence="11" type="ORF">CXK92_19020</name>
    <name evidence="12" type="ORF">CXK94_02260</name>
    <name evidence="10" type="ORF">N5D09_16220</name>
    <name evidence="9" type="ORF">N7335_08475</name>
    <name evidence="8" type="ORF">UIB01_21270</name>
</gene>
<evidence type="ECO:0000256" key="3">
    <source>
        <dbReference type="ARBA" id="ARBA00022475"/>
    </source>
</evidence>
<dbReference type="RefSeq" id="WP_014595416.1">
    <property type="nucleotide sequence ID" value="NZ_AP024722.1"/>
</dbReference>
<dbReference type="EMBL" id="POUT01000001">
    <property type="protein sequence ID" value="PNG11423.1"/>
    <property type="molecule type" value="Genomic_DNA"/>
</dbReference>
<dbReference type="GO" id="GO:0005886">
    <property type="term" value="C:plasma membrane"/>
    <property type="evidence" value="ECO:0007669"/>
    <property type="project" value="UniProtKB-SubCell"/>
</dbReference>
<keyword evidence="8" id="KW-0969">Cilium</keyword>
<dbReference type="Proteomes" id="UP000235925">
    <property type="component" value="Unassembled WGS sequence"/>
</dbReference>
<dbReference type="Proteomes" id="UP000236023">
    <property type="component" value="Unassembled WGS sequence"/>
</dbReference>
<dbReference type="PANTHER" id="PTHR34040:SF8">
    <property type="entry name" value="FLAGELLAR BIOSYNTHETIC PROTEIN FLIQ"/>
    <property type="match status" value="1"/>
</dbReference>
<evidence type="ECO:0000313" key="17">
    <source>
        <dbReference type="Proteomes" id="UP000237068"/>
    </source>
</evidence>
<evidence type="ECO:0000256" key="4">
    <source>
        <dbReference type="ARBA" id="ARBA00022692"/>
    </source>
</evidence>
<protein>
    <submittedName>
        <fullName evidence="8">Flagellar biosynthesis protein FliQ</fullName>
    </submittedName>
    <submittedName>
        <fullName evidence="9">Flagellar biosynthetic protein FliQ</fullName>
    </submittedName>
    <submittedName>
        <fullName evidence="11">Flagellar type III secretion system protein FliQ</fullName>
    </submittedName>
</protein>
<dbReference type="Proteomes" id="UP001161139">
    <property type="component" value="Unassembled WGS sequence"/>
</dbReference>
<dbReference type="EMBL" id="JAODZE010000007">
    <property type="protein sequence ID" value="MDH0146423.1"/>
    <property type="molecule type" value="Genomic_DNA"/>
</dbReference>
<dbReference type="Pfam" id="PF01313">
    <property type="entry name" value="Bac_export_3"/>
    <property type="match status" value="1"/>
</dbReference>
<sequence>MLTPDTAVHIVSNAIHVIVLVVCVLIVPSLLGGLLISIFQAATQINEQMLSFLPRLLITLGMLVFAGHWILRTLSDLFIETFQQAGRLVG</sequence>
<feature type="transmembrane region" description="Helical" evidence="7">
    <location>
        <begin position="52"/>
        <end position="71"/>
    </location>
</feature>
<evidence type="ECO:0000313" key="12">
    <source>
        <dbReference type="EMBL" id="PNG11423.1"/>
    </source>
</evidence>
<dbReference type="EMBL" id="CP007509">
    <property type="protein sequence ID" value="AHY44869.1"/>
    <property type="molecule type" value="Genomic_DNA"/>
</dbReference>
<dbReference type="AlphaFoldDB" id="A0A023WYI0"/>
<dbReference type="EMBL" id="JAOCDG010000031">
    <property type="protein sequence ID" value="MDH0689642.1"/>
    <property type="molecule type" value="Genomic_DNA"/>
</dbReference>
<reference evidence="8 14" key="1">
    <citation type="submission" date="2014-03" db="EMBL/GenBank/DDBJ databases">
        <title>Complete genome sequence of Pseudomonas stutzeri 19SMN4.</title>
        <authorList>
            <person name="Brunet-Galmes I."/>
            <person name="Nogales B."/>
            <person name="Busquets A."/>
            <person name="Pena A."/>
            <person name="Gomila M."/>
            <person name="Garcia-Valdes E."/>
            <person name="Lalucat J."/>
            <person name="Bennasar A."/>
            <person name="Bosch R."/>
        </authorList>
    </citation>
    <scope>NUCLEOTIDE SEQUENCE [LARGE SCALE GENOMIC DNA]</scope>
    <source>
        <strain evidence="8 14">19SMN4</strain>
    </source>
</reference>
<evidence type="ECO:0000256" key="6">
    <source>
        <dbReference type="ARBA" id="ARBA00023136"/>
    </source>
</evidence>
<comment type="subcellular location">
    <subcellularLocation>
        <location evidence="1">Cell membrane</location>
        <topology evidence="1">Multi-pass membrane protein</topology>
    </subcellularLocation>
</comment>
<reference evidence="15 16" key="2">
    <citation type="submission" date="2018-01" db="EMBL/GenBank/DDBJ databases">
        <title>Denitrification phenotypes of diverse strains of Pseudomonas stutzeri.</title>
        <authorList>
            <person name="Milligan D.A."/>
            <person name="Bergaust L."/>
            <person name="Bakken L.R."/>
            <person name="Frostegard A."/>
        </authorList>
    </citation>
    <scope>NUCLEOTIDE SEQUENCE [LARGE SCALE GENOMIC DNA]</scope>
    <source>
        <strain evidence="13 17">24a13</strain>
        <strain evidence="12 16">24a75</strain>
        <strain evidence="11 15">KC</strain>
    </source>
</reference>
<dbReference type="PANTHER" id="PTHR34040">
    <property type="entry name" value="FLAGELLAR BIOSYNTHETIC PROTEIN FLIQ"/>
    <property type="match status" value="1"/>
</dbReference>
<evidence type="ECO:0000256" key="2">
    <source>
        <dbReference type="ARBA" id="ARBA00006156"/>
    </source>
</evidence>
<evidence type="ECO:0000313" key="13">
    <source>
        <dbReference type="EMBL" id="POH83098.1"/>
    </source>
</evidence>
<dbReference type="Proteomes" id="UP000025238">
    <property type="component" value="Chromosome"/>
</dbReference>
<keyword evidence="6 7" id="KW-0472">Membrane</keyword>
<dbReference type="GeneID" id="75212818"/>
<dbReference type="OrthoDB" id="9806440at2"/>
<proteinExistence type="inferred from homology"/>
<organism evidence="8 14">
    <name type="scientific">Stutzerimonas stutzeri</name>
    <name type="common">Pseudomonas stutzeri</name>
    <dbReference type="NCBI Taxonomy" id="316"/>
    <lineage>
        <taxon>Bacteria</taxon>
        <taxon>Pseudomonadati</taxon>
        <taxon>Pseudomonadota</taxon>
        <taxon>Gammaproteobacteria</taxon>
        <taxon>Pseudomonadales</taxon>
        <taxon>Pseudomonadaceae</taxon>
        <taxon>Stutzerimonas</taxon>
    </lineage>
</organism>
<keyword evidence="8" id="KW-0966">Cell projection</keyword>
<comment type="similarity">
    <text evidence="2">Belongs to the FliQ/MopD/SpaQ family.</text>
</comment>
<evidence type="ECO:0000313" key="9">
    <source>
        <dbReference type="EMBL" id="MDH0146423.1"/>
    </source>
</evidence>
<dbReference type="Proteomes" id="UP001158076">
    <property type="component" value="Unassembled WGS sequence"/>
</dbReference>
<evidence type="ECO:0000313" key="10">
    <source>
        <dbReference type="EMBL" id="MDH0689642.1"/>
    </source>
</evidence>